<dbReference type="AlphaFoldDB" id="A0A9I9DHE0"/>
<evidence type="ECO:0000313" key="2">
    <source>
        <dbReference type="EnsemblPlants" id="MELO3C018346.2.1"/>
    </source>
</evidence>
<dbReference type="SUPFAM" id="SSF56112">
    <property type="entry name" value="Protein kinase-like (PK-like)"/>
    <property type="match status" value="1"/>
</dbReference>
<dbReference type="GO" id="GO:0004672">
    <property type="term" value="F:protein kinase activity"/>
    <property type="evidence" value="ECO:0007669"/>
    <property type="project" value="InterPro"/>
</dbReference>
<dbReference type="InterPro" id="IPR000719">
    <property type="entry name" value="Prot_kinase_dom"/>
</dbReference>
<reference evidence="2" key="1">
    <citation type="submission" date="2023-03" db="UniProtKB">
        <authorList>
            <consortium name="EnsemblPlants"/>
        </authorList>
    </citation>
    <scope>IDENTIFICATION</scope>
</reference>
<dbReference type="PROSITE" id="PS50011">
    <property type="entry name" value="PROTEIN_KINASE_DOM"/>
    <property type="match status" value="1"/>
</dbReference>
<dbReference type="Gramene" id="MELO3C018346.2.1">
    <property type="protein sequence ID" value="MELO3C018346.2.1"/>
    <property type="gene ID" value="MELO3C018346.2"/>
</dbReference>
<evidence type="ECO:0000259" key="1">
    <source>
        <dbReference type="PROSITE" id="PS50011"/>
    </source>
</evidence>
<organism evidence="2">
    <name type="scientific">Cucumis melo</name>
    <name type="common">Muskmelon</name>
    <dbReference type="NCBI Taxonomy" id="3656"/>
    <lineage>
        <taxon>Eukaryota</taxon>
        <taxon>Viridiplantae</taxon>
        <taxon>Streptophyta</taxon>
        <taxon>Embryophyta</taxon>
        <taxon>Tracheophyta</taxon>
        <taxon>Spermatophyta</taxon>
        <taxon>Magnoliopsida</taxon>
        <taxon>eudicotyledons</taxon>
        <taxon>Gunneridae</taxon>
        <taxon>Pentapetalae</taxon>
        <taxon>rosids</taxon>
        <taxon>fabids</taxon>
        <taxon>Cucurbitales</taxon>
        <taxon>Cucurbitaceae</taxon>
        <taxon>Benincaseae</taxon>
        <taxon>Cucumis</taxon>
    </lineage>
</organism>
<dbReference type="GO" id="GO:0005524">
    <property type="term" value="F:ATP binding"/>
    <property type="evidence" value="ECO:0007669"/>
    <property type="project" value="InterPro"/>
</dbReference>
<sequence>MQRDLKPENFLLVNKGDGFSLKVIDFGLFVSFKPACVRTLRRRKYHHYGFLN</sequence>
<dbReference type="InterPro" id="IPR011009">
    <property type="entry name" value="Kinase-like_dom_sf"/>
</dbReference>
<name>A0A9I9DHE0_CUCME</name>
<protein>
    <recommendedName>
        <fullName evidence="1">Protein kinase domain-containing protein</fullName>
    </recommendedName>
</protein>
<dbReference type="EnsemblPlants" id="MELO3C018346.2.1">
    <property type="protein sequence ID" value="MELO3C018346.2.1"/>
    <property type="gene ID" value="MELO3C018346.2"/>
</dbReference>
<dbReference type="Gene3D" id="1.10.510.10">
    <property type="entry name" value="Transferase(Phosphotransferase) domain 1"/>
    <property type="match status" value="1"/>
</dbReference>
<proteinExistence type="predicted"/>
<accession>A0A9I9DHE0</accession>
<feature type="domain" description="Protein kinase" evidence="1">
    <location>
        <begin position="1"/>
        <end position="52"/>
    </location>
</feature>